<dbReference type="GO" id="GO:0005829">
    <property type="term" value="C:cytosol"/>
    <property type="evidence" value="ECO:0007669"/>
    <property type="project" value="TreeGrafter"/>
</dbReference>
<dbReference type="Proteomes" id="UP000602050">
    <property type="component" value="Unassembled WGS sequence"/>
</dbReference>
<dbReference type="PANTHER" id="PTHR42696:SF2">
    <property type="entry name" value="ASPARTATE AMMONIA-LYASE"/>
    <property type="match status" value="1"/>
</dbReference>
<dbReference type="SUPFAM" id="SSF48557">
    <property type="entry name" value="L-aspartase-like"/>
    <property type="match status" value="1"/>
</dbReference>
<evidence type="ECO:0000313" key="6">
    <source>
        <dbReference type="EMBL" id="GFZ90708.1"/>
    </source>
</evidence>
<dbReference type="PRINTS" id="PR00145">
    <property type="entry name" value="ARGSUCLYASE"/>
</dbReference>
<evidence type="ECO:0000259" key="5">
    <source>
        <dbReference type="Pfam" id="PF10415"/>
    </source>
</evidence>
<evidence type="ECO:0000313" key="7">
    <source>
        <dbReference type="Proteomes" id="UP000602050"/>
    </source>
</evidence>
<feature type="domain" description="Fumarate lyase N-terminal" evidence="4">
    <location>
        <begin position="31"/>
        <end position="360"/>
    </location>
</feature>
<dbReference type="FunFam" id="1.20.200.10:FF:000001">
    <property type="entry name" value="Fumarate hydratase, mitochondrial"/>
    <property type="match status" value="1"/>
</dbReference>
<protein>
    <recommendedName>
        <fullName evidence="2">aspartate ammonia-lyase</fullName>
        <ecNumber evidence="2">4.3.1.1</ecNumber>
    </recommendedName>
</protein>
<keyword evidence="7" id="KW-1185">Reference proteome</keyword>
<dbReference type="Gene3D" id="1.10.275.10">
    <property type="entry name" value="Fumarase/aspartase (N-terminal domain)"/>
    <property type="match status" value="1"/>
</dbReference>
<dbReference type="Gene3D" id="1.10.40.30">
    <property type="entry name" value="Fumarase/aspartase (C-terminal domain)"/>
    <property type="match status" value="1"/>
</dbReference>
<dbReference type="EMBL" id="BMEV01000104">
    <property type="protein sequence ID" value="GFZ90708.1"/>
    <property type="molecule type" value="Genomic_DNA"/>
</dbReference>
<dbReference type="AlphaFoldDB" id="A0A8J2XHR6"/>
<dbReference type="GO" id="GO:0008797">
    <property type="term" value="F:aspartate ammonia-lyase activity"/>
    <property type="evidence" value="ECO:0007669"/>
    <property type="project" value="UniProtKB-EC"/>
</dbReference>
<dbReference type="FunFam" id="1.10.275.10:FF:000001">
    <property type="entry name" value="Fumarate hydratase, mitochondrial"/>
    <property type="match status" value="1"/>
</dbReference>
<feature type="domain" description="Fumarase C C-terminal" evidence="5">
    <location>
        <begin position="426"/>
        <end position="479"/>
    </location>
</feature>
<gene>
    <name evidence="6" type="ORF">GCM10010978_32030</name>
</gene>
<evidence type="ECO:0000259" key="4">
    <source>
        <dbReference type="Pfam" id="PF00206"/>
    </source>
</evidence>
<dbReference type="NCBIfam" id="NF008909">
    <property type="entry name" value="PRK12273.1"/>
    <property type="match status" value="1"/>
</dbReference>
<sequence>MGQYVIEMNQLLLRKDRVIIMDVRIERDSLGEKEVPADRYYGIQTVRAKENFPITGYSTNQSLIRAFGYIKKAAAIANCELGLLDPKKAKAIIAACDEIIAGKWDDEFIVDPIQGGAGTSLNMNVNEVIANRAIELLGGLKGDYRIVSPNTHVNMSQSTNDTFPTALNMACLDVSKDLITELEALVTSLKKKEIEFDDVVKMGRTHLQDAVPIRLGQEFSAYYSVIRRDLGRVRNALENLYSISIGATSIGTGLNALPEYTEKVVRYLSEYTGMPFASAENLVDATQNTDSYTELSSVLKITAINLSKIASDLRLMNSGPKTGFNEINLPARQAGSSIMPGKVNPVICEVMNQISFQVSGNDHTIALASEHGQLEINVMKPVIAFNLLQSITILTNGIKVFRKYAIDGITANIEQCRRLVENSIGIITAVSPYIGYEKASQIAKKALKTNQSIREICLEEGVLSEEQLDKILDVKKMTNPGIIGNKTEVLV</sequence>
<dbReference type="GO" id="GO:0006531">
    <property type="term" value="P:aspartate metabolic process"/>
    <property type="evidence" value="ECO:0007669"/>
    <property type="project" value="TreeGrafter"/>
</dbReference>
<dbReference type="PROSITE" id="PS00163">
    <property type="entry name" value="FUMARATE_LYASES"/>
    <property type="match status" value="1"/>
</dbReference>
<comment type="caution">
    <text evidence="6">The sequence shown here is derived from an EMBL/GenBank/DDBJ whole genome shotgun (WGS) entry which is preliminary data.</text>
</comment>
<comment type="catalytic activity">
    <reaction evidence="1">
        <text>L-aspartate = fumarate + NH4(+)</text>
        <dbReference type="Rhea" id="RHEA:16601"/>
        <dbReference type="ChEBI" id="CHEBI:28938"/>
        <dbReference type="ChEBI" id="CHEBI:29806"/>
        <dbReference type="ChEBI" id="CHEBI:29991"/>
        <dbReference type="EC" id="4.3.1.1"/>
    </reaction>
</comment>
<dbReference type="Gene3D" id="1.20.200.10">
    <property type="entry name" value="Fumarase/aspartase (Central domain)"/>
    <property type="match status" value="1"/>
</dbReference>
<dbReference type="PRINTS" id="PR00149">
    <property type="entry name" value="FUMRATELYASE"/>
</dbReference>
<keyword evidence="3" id="KW-0456">Lyase</keyword>
<dbReference type="InterPro" id="IPR020557">
    <property type="entry name" value="Fumarate_lyase_CS"/>
</dbReference>
<dbReference type="GO" id="GO:0006099">
    <property type="term" value="P:tricarboxylic acid cycle"/>
    <property type="evidence" value="ECO:0007669"/>
    <property type="project" value="InterPro"/>
</dbReference>
<accession>A0A8J2XHR6</accession>
<reference evidence="6" key="1">
    <citation type="journal article" date="2014" name="Int. J. Syst. Evol. Microbiol.">
        <title>Complete genome sequence of Corynebacterium casei LMG S-19264T (=DSM 44701T), isolated from a smear-ripened cheese.</title>
        <authorList>
            <consortium name="US DOE Joint Genome Institute (JGI-PGF)"/>
            <person name="Walter F."/>
            <person name="Albersmeier A."/>
            <person name="Kalinowski J."/>
            <person name="Ruckert C."/>
        </authorList>
    </citation>
    <scope>NUCLEOTIDE SEQUENCE</scope>
    <source>
        <strain evidence="6">CGMCC 1.12360</strain>
    </source>
</reference>
<dbReference type="Pfam" id="PF10415">
    <property type="entry name" value="FumaraseC_C"/>
    <property type="match status" value="1"/>
</dbReference>
<dbReference type="PANTHER" id="PTHR42696">
    <property type="entry name" value="ASPARTATE AMMONIA-LYASE"/>
    <property type="match status" value="1"/>
</dbReference>
<dbReference type="InterPro" id="IPR051546">
    <property type="entry name" value="Aspartate_Ammonia-Lyase"/>
</dbReference>
<evidence type="ECO:0000256" key="1">
    <source>
        <dbReference type="ARBA" id="ARBA00001494"/>
    </source>
</evidence>
<dbReference type="InterPro" id="IPR008948">
    <property type="entry name" value="L-Aspartase-like"/>
</dbReference>
<evidence type="ECO:0000256" key="3">
    <source>
        <dbReference type="ARBA" id="ARBA00023239"/>
    </source>
</evidence>
<dbReference type="Pfam" id="PF00206">
    <property type="entry name" value="Lyase_1"/>
    <property type="match status" value="1"/>
</dbReference>
<dbReference type="InterPro" id="IPR024083">
    <property type="entry name" value="Fumarase/histidase_N"/>
</dbReference>
<evidence type="ECO:0000256" key="2">
    <source>
        <dbReference type="ARBA" id="ARBA00012992"/>
    </source>
</evidence>
<dbReference type="InterPro" id="IPR000362">
    <property type="entry name" value="Fumarate_lyase_fam"/>
</dbReference>
<dbReference type="FunFam" id="1.10.40.30:FF:000002">
    <property type="entry name" value="Fumarate hydratase class II"/>
    <property type="match status" value="1"/>
</dbReference>
<dbReference type="InterPro" id="IPR022761">
    <property type="entry name" value="Fumarate_lyase_N"/>
</dbReference>
<reference evidence="6" key="2">
    <citation type="submission" date="2020-09" db="EMBL/GenBank/DDBJ databases">
        <authorList>
            <person name="Sun Q."/>
            <person name="Zhou Y."/>
        </authorList>
    </citation>
    <scope>NUCLEOTIDE SEQUENCE</scope>
    <source>
        <strain evidence="6">CGMCC 1.12360</strain>
    </source>
</reference>
<dbReference type="InterPro" id="IPR018951">
    <property type="entry name" value="Fumarase_C_C"/>
</dbReference>
<dbReference type="CDD" id="cd01357">
    <property type="entry name" value="Aspartase"/>
    <property type="match status" value="1"/>
</dbReference>
<organism evidence="6 7">
    <name type="scientific">Compostibacillus humi</name>
    <dbReference type="NCBI Taxonomy" id="1245525"/>
    <lineage>
        <taxon>Bacteria</taxon>
        <taxon>Bacillati</taxon>
        <taxon>Bacillota</taxon>
        <taxon>Bacilli</taxon>
        <taxon>Bacillales</taxon>
        <taxon>Bacillaceae</taxon>
        <taxon>Compostibacillus</taxon>
    </lineage>
</organism>
<dbReference type="EC" id="4.3.1.1" evidence="2"/>
<name>A0A8J2XHR6_9BACI</name>
<proteinExistence type="predicted"/>